<gene>
    <name evidence="2" type="ORF">GCM10023307_22890</name>
</gene>
<protein>
    <submittedName>
        <fullName evidence="2">Uncharacterized protein</fullName>
    </submittedName>
</protein>
<feature type="chain" id="PRO_5046100155" evidence="1">
    <location>
        <begin position="24"/>
        <end position="200"/>
    </location>
</feature>
<name>A0ABP9BMK7_9GAMM</name>
<keyword evidence="1" id="KW-0732">Signal</keyword>
<proteinExistence type="predicted"/>
<dbReference type="EMBL" id="BAABJE010000010">
    <property type="protein sequence ID" value="GAA4796392.1"/>
    <property type="molecule type" value="Genomic_DNA"/>
</dbReference>
<evidence type="ECO:0000313" key="3">
    <source>
        <dbReference type="Proteomes" id="UP001499959"/>
    </source>
</evidence>
<dbReference type="Proteomes" id="UP001499959">
    <property type="component" value="Unassembled WGS sequence"/>
</dbReference>
<keyword evidence="3" id="KW-1185">Reference proteome</keyword>
<sequence>MRTLLSSFASLSPLALVAGMALAANPGRERIVVRSEQDLHTAWIVLNPNKDIDLLTLKGTRLRYGCVNVAYRIESDGRIAEGTRLLAYRADRAHAASENTFDFMGNFVKSALPGYTPAPGTTAPVATYTSRSIPVFGAETESTLSPIQIATLKAALRKACAIDDLPGRLKNGLKHAVRLETLPPMETLLGNPQVTPDPGS</sequence>
<evidence type="ECO:0000313" key="2">
    <source>
        <dbReference type="EMBL" id="GAA4796392.1"/>
    </source>
</evidence>
<dbReference type="RefSeq" id="WP_345303455.1">
    <property type="nucleotide sequence ID" value="NZ_BAABJE010000010.1"/>
</dbReference>
<organism evidence="2 3">
    <name type="scientific">Lysobacter hankyongensis</name>
    <dbReference type="NCBI Taxonomy" id="1176535"/>
    <lineage>
        <taxon>Bacteria</taxon>
        <taxon>Pseudomonadati</taxon>
        <taxon>Pseudomonadota</taxon>
        <taxon>Gammaproteobacteria</taxon>
        <taxon>Lysobacterales</taxon>
        <taxon>Lysobacteraceae</taxon>
        <taxon>Lysobacter</taxon>
    </lineage>
</organism>
<evidence type="ECO:0000256" key="1">
    <source>
        <dbReference type="SAM" id="SignalP"/>
    </source>
</evidence>
<reference evidence="3" key="1">
    <citation type="journal article" date="2019" name="Int. J. Syst. Evol. Microbiol.">
        <title>The Global Catalogue of Microorganisms (GCM) 10K type strain sequencing project: providing services to taxonomists for standard genome sequencing and annotation.</title>
        <authorList>
            <consortium name="The Broad Institute Genomics Platform"/>
            <consortium name="The Broad Institute Genome Sequencing Center for Infectious Disease"/>
            <person name="Wu L."/>
            <person name="Ma J."/>
        </authorList>
    </citation>
    <scope>NUCLEOTIDE SEQUENCE [LARGE SCALE GENOMIC DNA]</scope>
    <source>
        <strain evidence="3">JCM 18204</strain>
    </source>
</reference>
<accession>A0ABP9BMK7</accession>
<comment type="caution">
    <text evidence="2">The sequence shown here is derived from an EMBL/GenBank/DDBJ whole genome shotgun (WGS) entry which is preliminary data.</text>
</comment>
<feature type="signal peptide" evidence="1">
    <location>
        <begin position="1"/>
        <end position="23"/>
    </location>
</feature>